<keyword evidence="1" id="KW-0472">Membrane</keyword>
<dbReference type="Pfam" id="PF01926">
    <property type="entry name" value="MMR_HSR1"/>
    <property type="match status" value="1"/>
</dbReference>
<dbReference type="Proteomes" id="UP000682733">
    <property type="component" value="Unassembled WGS sequence"/>
</dbReference>
<keyword evidence="1" id="KW-1133">Transmembrane helix</keyword>
<dbReference type="CDD" id="cd00882">
    <property type="entry name" value="Ras_like_GTPase"/>
    <property type="match status" value="1"/>
</dbReference>
<dbReference type="PANTHER" id="PTHR32341">
    <property type="entry name" value="INTERFERON-INDUCIBLE GTPASE"/>
    <property type="match status" value="1"/>
</dbReference>
<feature type="domain" description="G" evidence="2">
    <location>
        <begin position="250"/>
        <end position="299"/>
    </location>
</feature>
<organism evidence="3 5">
    <name type="scientific">Didymodactylos carnosus</name>
    <dbReference type="NCBI Taxonomy" id="1234261"/>
    <lineage>
        <taxon>Eukaryota</taxon>
        <taxon>Metazoa</taxon>
        <taxon>Spiralia</taxon>
        <taxon>Gnathifera</taxon>
        <taxon>Rotifera</taxon>
        <taxon>Eurotatoria</taxon>
        <taxon>Bdelloidea</taxon>
        <taxon>Philodinida</taxon>
        <taxon>Philodinidae</taxon>
        <taxon>Didymodactylos</taxon>
    </lineage>
</organism>
<dbReference type="SUPFAM" id="SSF52540">
    <property type="entry name" value="P-loop containing nucleoside triphosphate hydrolases"/>
    <property type="match status" value="1"/>
</dbReference>
<feature type="transmembrane region" description="Helical" evidence="1">
    <location>
        <begin position="141"/>
        <end position="166"/>
    </location>
</feature>
<dbReference type="Proteomes" id="UP000677228">
    <property type="component" value="Unassembled WGS sequence"/>
</dbReference>
<name>A0A8S2F4N2_9BILA</name>
<keyword evidence="1" id="KW-0812">Transmembrane</keyword>
<evidence type="ECO:0000313" key="5">
    <source>
        <dbReference type="Proteomes" id="UP000677228"/>
    </source>
</evidence>
<dbReference type="InterPro" id="IPR051515">
    <property type="entry name" value="IRG"/>
</dbReference>
<dbReference type="EMBL" id="CAJNOK010025681">
    <property type="protein sequence ID" value="CAF1393179.1"/>
    <property type="molecule type" value="Genomic_DNA"/>
</dbReference>
<sequence>MVTVISPTENGESVMLNSDEQAQLHEIAEMIQREGLKALNNNLQSQLSEWKNHPLNICITGNSGVPQIIRIRTKCRQYIHEAPIFLISRRKEHTDKREYGQLMEYLIENYPKDKLDAIIFPLNADCAQAIHAKVRALRRRIYFVAELSAGVAAIPLPGLVAGYVAAELLNVARENHGQQARENAMLREDLRIYYDRQSELTMRFIEIMTRIRCRQIKSFTDLAEQDTETKKALIELAQKADPIEMKGRNIGFLGLTSTGKSTLLNSLLGQNVAETGVGETTTKITPYQGTQFTLWDAAGRNDETMY</sequence>
<evidence type="ECO:0000259" key="2">
    <source>
        <dbReference type="Pfam" id="PF01926"/>
    </source>
</evidence>
<dbReference type="InterPro" id="IPR006073">
    <property type="entry name" value="GTP-bd"/>
</dbReference>
<dbReference type="PANTHER" id="PTHR32341:SF10">
    <property type="entry name" value="INTERFERON-INDUCIBLE GTPASE 5"/>
    <property type="match status" value="1"/>
</dbReference>
<reference evidence="3" key="1">
    <citation type="submission" date="2021-02" db="EMBL/GenBank/DDBJ databases">
        <authorList>
            <person name="Nowell W R."/>
        </authorList>
    </citation>
    <scope>NUCLEOTIDE SEQUENCE</scope>
</reference>
<dbReference type="AlphaFoldDB" id="A0A8S2F4N2"/>
<evidence type="ECO:0000256" key="1">
    <source>
        <dbReference type="SAM" id="Phobius"/>
    </source>
</evidence>
<dbReference type="EMBL" id="CAJOBA010047390">
    <property type="protein sequence ID" value="CAF4200687.1"/>
    <property type="molecule type" value="Genomic_DNA"/>
</dbReference>
<feature type="non-terminal residue" evidence="3">
    <location>
        <position position="1"/>
    </location>
</feature>
<dbReference type="Gene3D" id="3.40.50.300">
    <property type="entry name" value="P-loop containing nucleotide triphosphate hydrolases"/>
    <property type="match status" value="1"/>
</dbReference>
<proteinExistence type="predicted"/>
<gene>
    <name evidence="3" type="ORF">OVA965_LOCUS32676</name>
    <name evidence="4" type="ORF">TMI583_LOCUS33540</name>
</gene>
<evidence type="ECO:0000313" key="3">
    <source>
        <dbReference type="EMBL" id="CAF1393179.1"/>
    </source>
</evidence>
<protein>
    <recommendedName>
        <fullName evidence="2">G domain-containing protein</fullName>
    </recommendedName>
</protein>
<dbReference type="InterPro" id="IPR027417">
    <property type="entry name" value="P-loop_NTPase"/>
</dbReference>
<evidence type="ECO:0000313" key="4">
    <source>
        <dbReference type="EMBL" id="CAF4200687.1"/>
    </source>
</evidence>
<comment type="caution">
    <text evidence="3">The sequence shown here is derived from an EMBL/GenBank/DDBJ whole genome shotgun (WGS) entry which is preliminary data.</text>
</comment>
<accession>A0A8S2F4N2</accession>
<dbReference type="GO" id="GO:0005525">
    <property type="term" value="F:GTP binding"/>
    <property type="evidence" value="ECO:0007669"/>
    <property type="project" value="InterPro"/>
</dbReference>